<evidence type="ECO:0000256" key="2">
    <source>
        <dbReference type="ARBA" id="ARBA00012438"/>
    </source>
</evidence>
<comment type="catalytic activity">
    <reaction evidence="1">
        <text>ATP + protein L-histidine = ADP + protein N-phospho-L-histidine.</text>
        <dbReference type="EC" id="2.7.13.3"/>
    </reaction>
</comment>
<dbReference type="PANTHER" id="PTHR24421">
    <property type="entry name" value="NITRATE/NITRITE SENSOR PROTEIN NARX-RELATED"/>
    <property type="match status" value="1"/>
</dbReference>
<keyword evidence="5" id="KW-0547">Nucleotide-binding</keyword>
<keyword evidence="10" id="KW-1133">Transmembrane helix</keyword>
<dbReference type="InterPro" id="IPR003594">
    <property type="entry name" value="HATPase_dom"/>
</dbReference>
<feature type="transmembrane region" description="Helical" evidence="10">
    <location>
        <begin position="202"/>
        <end position="222"/>
    </location>
</feature>
<evidence type="ECO:0000313" key="14">
    <source>
        <dbReference type="Proteomes" id="UP000177876"/>
    </source>
</evidence>
<dbReference type="Proteomes" id="UP000177876">
    <property type="component" value="Unassembled WGS sequence"/>
</dbReference>
<dbReference type="STRING" id="1797197.A2Y75_08830"/>
<dbReference type="PROSITE" id="PS50112">
    <property type="entry name" value="PAS"/>
    <property type="match status" value="1"/>
</dbReference>
<feature type="coiled-coil region" evidence="9">
    <location>
        <begin position="389"/>
        <end position="434"/>
    </location>
</feature>
<protein>
    <recommendedName>
        <fullName evidence="2">histidine kinase</fullName>
        <ecNumber evidence="2">2.7.13.3</ecNumber>
    </recommendedName>
</protein>
<dbReference type="GO" id="GO:0005524">
    <property type="term" value="F:ATP binding"/>
    <property type="evidence" value="ECO:0007669"/>
    <property type="project" value="UniProtKB-KW"/>
</dbReference>
<dbReference type="SUPFAM" id="SSF55874">
    <property type="entry name" value="ATPase domain of HSP90 chaperone/DNA topoisomerase II/histidine kinase"/>
    <property type="match status" value="1"/>
</dbReference>
<dbReference type="InterPro" id="IPR000014">
    <property type="entry name" value="PAS"/>
</dbReference>
<name>A0A1F2WIH9_9ACTN</name>
<keyword evidence="7" id="KW-0067">ATP-binding</keyword>
<evidence type="ECO:0000256" key="8">
    <source>
        <dbReference type="ARBA" id="ARBA00023012"/>
    </source>
</evidence>
<keyword evidence="9" id="KW-0175">Coiled coil</keyword>
<keyword evidence="6" id="KW-0418">Kinase</keyword>
<dbReference type="Gene3D" id="3.30.450.20">
    <property type="entry name" value="PAS domain"/>
    <property type="match status" value="1"/>
</dbReference>
<feature type="transmembrane region" description="Helical" evidence="10">
    <location>
        <begin position="135"/>
        <end position="153"/>
    </location>
</feature>
<dbReference type="InterPro" id="IPR005467">
    <property type="entry name" value="His_kinase_dom"/>
</dbReference>
<keyword evidence="8" id="KW-0902">Two-component regulatory system</keyword>
<dbReference type="PROSITE" id="PS50109">
    <property type="entry name" value="HIS_KIN"/>
    <property type="match status" value="1"/>
</dbReference>
<feature type="domain" description="PAS" evidence="12">
    <location>
        <begin position="273"/>
        <end position="325"/>
    </location>
</feature>
<dbReference type="InterPro" id="IPR035965">
    <property type="entry name" value="PAS-like_dom_sf"/>
</dbReference>
<evidence type="ECO:0000259" key="12">
    <source>
        <dbReference type="PROSITE" id="PS50112"/>
    </source>
</evidence>
<keyword evidence="3" id="KW-0597">Phosphoprotein</keyword>
<dbReference type="Gene3D" id="1.20.5.1930">
    <property type="match status" value="1"/>
</dbReference>
<dbReference type="GO" id="GO:0000155">
    <property type="term" value="F:phosphorelay sensor kinase activity"/>
    <property type="evidence" value="ECO:0007669"/>
    <property type="project" value="InterPro"/>
</dbReference>
<keyword evidence="10" id="KW-0812">Transmembrane</keyword>
<comment type="caution">
    <text evidence="13">The sequence shown here is derived from an EMBL/GenBank/DDBJ whole genome shotgun (WGS) entry which is preliminary data.</text>
</comment>
<dbReference type="InterPro" id="IPR033425">
    <property type="entry name" value="MASE3"/>
</dbReference>
<dbReference type="Pfam" id="PF02518">
    <property type="entry name" value="HATPase_c"/>
    <property type="match status" value="1"/>
</dbReference>
<feature type="transmembrane region" description="Helical" evidence="10">
    <location>
        <begin position="108"/>
        <end position="128"/>
    </location>
</feature>
<feature type="domain" description="Histidine kinase" evidence="11">
    <location>
        <begin position="544"/>
        <end position="632"/>
    </location>
</feature>
<evidence type="ECO:0000256" key="1">
    <source>
        <dbReference type="ARBA" id="ARBA00000085"/>
    </source>
</evidence>
<reference evidence="13 14" key="1">
    <citation type="journal article" date="2016" name="Nat. Commun.">
        <title>Thousands of microbial genomes shed light on interconnected biogeochemical processes in an aquifer system.</title>
        <authorList>
            <person name="Anantharaman K."/>
            <person name="Brown C.T."/>
            <person name="Hug L.A."/>
            <person name="Sharon I."/>
            <person name="Castelle C.J."/>
            <person name="Probst A.J."/>
            <person name="Thomas B.C."/>
            <person name="Singh A."/>
            <person name="Wilkins M.J."/>
            <person name="Karaoz U."/>
            <person name="Brodie E.L."/>
            <person name="Williams K.H."/>
            <person name="Hubbard S.S."/>
            <person name="Banfield J.F."/>
        </authorList>
    </citation>
    <scope>NUCLEOTIDE SEQUENCE [LARGE SCALE GENOMIC DNA]</scope>
</reference>
<evidence type="ECO:0000256" key="3">
    <source>
        <dbReference type="ARBA" id="ARBA00022553"/>
    </source>
</evidence>
<dbReference type="PANTHER" id="PTHR24421:SF10">
    <property type="entry name" value="NITRATE_NITRITE SENSOR PROTEIN NARQ"/>
    <property type="match status" value="1"/>
</dbReference>
<feature type="transmembrane region" description="Helical" evidence="10">
    <location>
        <begin position="12"/>
        <end position="31"/>
    </location>
</feature>
<gene>
    <name evidence="13" type="ORF">A2Y75_08830</name>
</gene>
<dbReference type="SUPFAM" id="SSF55785">
    <property type="entry name" value="PYP-like sensor domain (PAS domain)"/>
    <property type="match status" value="1"/>
</dbReference>
<dbReference type="Gene3D" id="3.30.565.10">
    <property type="entry name" value="Histidine kinase-like ATPase, C-terminal domain"/>
    <property type="match status" value="1"/>
</dbReference>
<evidence type="ECO:0000256" key="5">
    <source>
        <dbReference type="ARBA" id="ARBA00022741"/>
    </source>
</evidence>
<dbReference type="Pfam" id="PF07730">
    <property type="entry name" value="HisKA_3"/>
    <property type="match status" value="1"/>
</dbReference>
<feature type="transmembrane region" description="Helical" evidence="10">
    <location>
        <begin position="173"/>
        <end position="190"/>
    </location>
</feature>
<dbReference type="CDD" id="cd16917">
    <property type="entry name" value="HATPase_UhpB-NarQ-NarX-like"/>
    <property type="match status" value="1"/>
</dbReference>
<evidence type="ECO:0000256" key="7">
    <source>
        <dbReference type="ARBA" id="ARBA00022840"/>
    </source>
</evidence>
<dbReference type="InterPro" id="IPR011712">
    <property type="entry name" value="Sig_transdc_His_kin_sub3_dim/P"/>
</dbReference>
<evidence type="ECO:0000256" key="4">
    <source>
        <dbReference type="ARBA" id="ARBA00022679"/>
    </source>
</evidence>
<organism evidence="13 14">
    <name type="scientific">Candidatus Solincola sediminis</name>
    <dbReference type="NCBI Taxonomy" id="1797199"/>
    <lineage>
        <taxon>Bacteria</taxon>
        <taxon>Bacillati</taxon>
        <taxon>Actinomycetota</taxon>
        <taxon>Candidatus Geothermincolia</taxon>
        <taxon>Candidatus Geothermincolales</taxon>
        <taxon>Candidatus Geothermincolaceae</taxon>
        <taxon>Candidatus Solincola</taxon>
    </lineage>
</organism>
<accession>A0A1F2WIH9</accession>
<evidence type="ECO:0000313" key="13">
    <source>
        <dbReference type="EMBL" id="OFW56656.1"/>
    </source>
</evidence>
<proteinExistence type="predicted"/>
<evidence type="ECO:0000256" key="10">
    <source>
        <dbReference type="SAM" id="Phobius"/>
    </source>
</evidence>
<feature type="transmembrane region" description="Helical" evidence="10">
    <location>
        <begin position="69"/>
        <end position="88"/>
    </location>
</feature>
<dbReference type="SMART" id="SM00387">
    <property type="entry name" value="HATPase_c"/>
    <property type="match status" value="1"/>
</dbReference>
<evidence type="ECO:0000256" key="6">
    <source>
        <dbReference type="ARBA" id="ARBA00022777"/>
    </source>
</evidence>
<dbReference type="AlphaFoldDB" id="A0A1F2WIH9"/>
<sequence>METDGVREAKRSRAYLIAAAGILLFAGLVVAGRQDYLVFHAGAEIFSSVVGFTIFVIAWHTRRNLENDFLLFLGIAYLFIAALDLVHMLSYSGMTVFKGYGSNLPTQLWIAARYMQAFSLLIAPIFLVRRLRVRLAFAVYAGIFILIILSVFQWRIFPTAFIEGTGLTAFKKISEYVICLILVSATYLLYRKRKELDARVFKLMTAAIAVTIASELSFTLYIDVYGFFNMLGHFLKIVAFYLVYLAIIETGFERPYEILFRKLKQREGALAASENRYMELLNNMKSGVSVYKAKDGGQDFEIVEFNDAAVRMEGLAREAVLGKDLTPVFPCSYQCGLIHMVREVWKDGHSGYFPEVSCSRHPDECWKDFFIYRLPTSEVVAVWEDVTARKLAEQVLARHRDQLEDEVAERTKELEETAARLRALSAQQESVREEEKRRIALEVHDKLGQELTVMKLRLGALLKIVTDDEKVRGKIDEISASVDETIKSIRKISTELRPPVLDDLGLAAALEWQLNALAEQAAVKTSLSATLDESCLDPEARVGLFRISQEALTNIVRHAGAARVDIELSRVDGDVLLSIRDDGRGVSEKDVSGPFSIGILGMKERASALGGQLEIIGEPEGTTVQVRVPAIE</sequence>
<dbReference type="InterPro" id="IPR050482">
    <property type="entry name" value="Sensor_HK_TwoCompSys"/>
</dbReference>
<dbReference type="GO" id="GO:0046983">
    <property type="term" value="F:protein dimerization activity"/>
    <property type="evidence" value="ECO:0007669"/>
    <property type="project" value="InterPro"/>
</dbReference>
<dbReference type="EMBL" id="MELK01000042">
    <property type="protein sequence ID" value="OFW56656.1"/>
    <property type="molecule type" value="Genomic_DNA"/>
</dbReference>
<dbReference type="InterPro" id="IPR036890">
    <property type="entry name" value="HATPase_C_sf"/>
</dbReference>
<evidence type="ECO:0000256" key="9">
    <source>
        <dbReference type="SAM" id="Coils"/>
    </source>
</evidence>
<dbReference type="EC" id="2.7.13.3" evidence="2"/>
<evidence type="ECO:0000259" key="11">
    <source>
        <dbReference type="PROSITE" id="PS50109"/>
    </source>
</evidence>
<feature type="transmembrane region" description="Helical" evidence="10">
    <location>
        <begin position="37"/>
        <end position="57"/>
    </location>
</feature>
<keyword evidence="4" id="KW-0808">Transferase</keyword>
<dbReference type="Pfam" id="PF17159">
    <property type="entry name" value="MASE3"/>
    <property type="match status" value="1"/>
</dbReference>
<dbReference type="GO" id="GO:0016020">
    <property type="term" value="C:membrane"/>
    <property type="evidence" value="ECO:0007669"/>
    <property type="project" value="InterPro"/>
</dbReference>
<keyword evidence="10" id="KW-0472">Membrane</keyword>